<sequence length="545" mass="59929">MRPALPKPIPIPFVFWTLFVSIGLAFIDLPFVVEAKQANYTIDDTLGDSHTGMQVQYSPSFGHPNSNTTVWKNQANCTTSGCRILPPCQQHDNSSQCTWSSVAPSNGTLATASFQFNGTAVYIYSILANIHASGIRSDTTCDFFLDGEQVGHYEHVANASGVFQYNSLVYSNTSIPFELHQFSIHVSYPFYAIFDYAVYTTELPDDDPSQNPSLKDDPLDTSSPGPDSRLTPASVLSTSASTSPGANRNKARLIGIILGVLTPLIVLIAGIIFLRHRGYRLQLSFVLLGPFEFNWVKSRASRVFGGGTRPSRSGDEAQDYGESESRNWQRNLNHRELRLTPPPHRRNNRRQRYSKTSLMRPFTPGFDMHCRGDDVSTLGGTATPRSRFDFNIFSSGPDPHHGHDDRSLHIYAQRPLVPIRRPIGFVEGFGGGSGITITEDVYVASDSGDVPRRQDQDSDIKASATDSEVSEEEVAGRIKTMSQSSLTKMHDLHSRPLPPPPAAQSPSSPKSPTSPVRLLPIPSSKASFAVMNHQQPQTPPPGYIP</sequence>
<evidence type="ECO:0000256" key="1">
    <source>
        <dbReference type="SAM" id="MobiDB-lite"/>
    </source>
</evidence>
<feature type="compositionally biased region" description="Low complexity" evidence="1">
    <location>
        <begin position="504"/>
        <end position="515"/>
    </location>
</feature>
<comment type="caution">
    <text evidence="3">The sequence shown here is derived from an EMBL/GenBank/DDBJ whole genome shotgun (WGS) entry which is preliminary data.</text>
</comment>
<feature type="region of interest" description="Disordered" evidence="1">
    <location>
        <begin position="205"/>
        <end position="246"/>
    </location>
</feature>
<keyword evidence="4" id="KW-1185">Reference proteome</keyword>
<keyword evidence="2" id="KW-0812">Transmembrane</keyword>
<gene>
    <name evidence="3" type="ORF">D9758_008208</name>
</gene>
<feature type="compositionally biased region" description="Basic and acidic residues" evidence="1">
    <location>
        <begin position="323"/>
        <end position="338"/>
    </location>
</feature>
<evidence type="ECO:0000313" key="4">
    <source>
        <dbReference type="Proteomes" id="UP000559256"/>
    </source>
</evidence>
<proteinExistence type="predicted"/>
<name>A0A8H5G1G5_9AGAR</name>
<organism evidence="3 4">
    <name type="scientific">Tetrapyrgos nigripes</name>
    <dbReference type="NCBI Taxonomy" id="182062"/>
    <lineage>
        <taxon>Eukaryota</taxon>
        <taxon>Fungi</taxon>
        <taxon>Dikarya</taxon>
        <taxon>Basidiomycota</taxon>
        <taxon>Agaricomycotina</taxon>
        <taxon>Agaricomycetes</taxon>
        <taxon>Agaricomycetidae</taxon>
        <taxon>Agaricales</taxon>
        <taxon>Marasmiineae</taxon>
        <taxon>Marasmiaceae</taxon>
        <taxon>Tetrapyrgos</taxon>
    </lineage>
</organism>
<accession>A0A8H5G1G5</accession>
<feature type="compositionally biased region" description="Basic and acidic residues" evidence="1">
    <location>
        <begin position="449"/>
        <end position="460"/>
    </location>
</feature>
<dbReference type="EMBL" id="JAACJM010000054">
    <property type="protein sequence ID" value="KAF5356599.1"/>
    <property type="molecule type" value="Genomic_DNA"/>
</dbReference>
<dbReference type="Gene3D" id="2.60.120.260">
    <property type="entry name" value="Galactose-binding domain-like"/>
    <property type="match status" value="1"/>
</dbReference>
<keyword evidence="2" id="KW-1133">Transmembrane helix</keyword>
<dbReference type="OrthoDB" id="2758521at2759"/>
<feature type="transmembrane region" description="Helical" evidence="2">
    <location>
        <begin position="253"/>
        <end position="274"/>
    </location>
</feature>
<keyword evidence="2" id="KW-0472">Membrane</keyword>
<evidence type="ECO:0000256" key="2">
    <source>
        <dbReference type="SAM" id="Phobius"/>
    </source>
</evidence>
<protein>
    <submittedName>
        <fullName evidence="3">Uncharacterized protein</fullName>
    </submittedName>
</protein>
<feature type="region of interest" description="Disordered" evidence="1">
    <location>
        <begin position="304"/>
        <end position="351"/>
    </location>
</feature>
<feature type="compositionally biased region" description="Polar residues" evidence="1">
    <location>
        <begin position="234"/>
        <end position="246"/>
    </location>
</feature>
<dbReference type="Proteomes" id="UP000559256">
    <property type="component" value="Unassembled WGS sequence"/>
</dbReference>
<evidence type="ECO:0000313" key="3">
    <source>
        <dbReference type="EMBL" id="KAF5356599.1"/>
    </source>
</evidence>
<feature type="region of interest" description="Disordered" evidence="1">
    <location>
        <begin position="447"/>
        <end position="545"/>
    </location>
</feature>
<dbReference type="AlphaFoldDB" id="A0A8H5G1G5"/>
<reference evidence="3 4" key="1">
    <citation type="journal article" date="2020" name="ISME J.">
        <title>Uncovering the hidden diversity of litter-decomposition mechanisms in mushroom-forming fungi.</title>
        <authorList>
            <person name="Floudas D."/>
            <person name="Bentzer J."/>
            <person name="Ahren D."/>
            <person name="Johansson T."/>
            <person name="Persson P."/>
            <person name="Tunlid A."/>
        </authorList>
    </citation>
    <scope>NUCLEOTIDE SEQUENCE [LARGE SCALE GENOMIC DNA]</scope>
    <source>
        <strain evidence="3 4">CBS 291.85</strain>
    </source>
</reference>
<feature type="transmembrane region" description="Helical" evidence="2">
    <location>
        <begin position="12"/>
        <end position="33"/>
    </location>
</feature>